<dbReference type="GO" id="GO:1990811">
    <property type="term" value="C:MWP complex"/>
    <property type="evidence" value="ECO:0007669"/>
    <property type="project" value="TreeGrafter"/>
</dbReference>
<dbReference type="InterPro" id="IPR015943">
    <property type="entry name" value="WD40/YVTN_repeat-like_dom_sf"/>
</dbReference>
<evidence type="ECO:0000313" key="2">
    <source>
        <dbReference type="Proteomes" id="UP000242814"/>
    </source>
</evidence>
<evidence type="ECO:0000313" key="1">
    <source>
        <dbReference type="EMBL" id="ODH26543.1"/>
    </source>
</evidence>
<dbReference type="InterPro" id="IPR052778">
    <property type="entry name" value="Centrosome-WD_assoc"/>
</dbReference>
<evidence type="ECO:0008006" key="3">
    <source>
        <dbReference type="Google" id="ProtNLM"/>
    </source>
</evidence>
<sequence>MIYEQDSTSVIPSEYCRYVCSLDGNKLSIILALESQSIIRTITLNDSVAGCVRALRWSKPPGPVIAEPDAFTPDSQRILCASGNHISVWDLHDESWSAEIEAGDAFNFTLVDFAFSHDEVIAFSEFNVHLTIFSLSTGGQRVIKSPKFANVTGYGFRPVTGHLALLVKLDANDTLTVHEPGTYEVIAAVTLNTIDAQGLKWSPDGAWLAVWDSASTVPKVAVYTAGGQHYRTYSEVANDDSLGVKMIEWSPDSRLMAIGKHDGTVTLINCKTFVLQSVLEDPMSFGSIGRDIYAEQRTSIINGTEYILAPKSPFFPYTYNITGGTRAVSSIVFNPTGDMMVTIDQGLPHIVWMWSMKGQTPTLIGALIQKSSIRQLLWNTKFPELLMTVNDGDIPTAHQWICNRRPRISRIPLANAGKCSASWVKADSNGSGLVWFGWQSGYTFGYITGSGTESSFTQVLNIEGDHPALSMDDFPTT</sequence>
<dbReference type="VEuPathDB" id="FungiDB:PABG_12275"/>
<gene>
    <name evidence="1" type="ORF">ACO22_04544</name>
</gene>
<dbReference type="Gene3D" id="2.130.10.10">
    <property type="entry name" value="YVTN repeat-like/Quinoprotein amine dehydrogenase"/>
    <property type="match status" value="2"/>
</dbReference>
<dbReference type="GO" id="GO:0005815">
    <property type="term" value="C:microtubule organizing center"/>
    <property type="evidence" value="ECO:0007669"/>
    <property type="project" value="TreeGrafter"/>
</dbReference>
<dbReference type="PANTHER" id="PTHR16220:SF0">
    <property type="entry name" value="WD REPEAT-CONTAINING PROTEIN WRAP73"/>
    <property type="match status" value="1"/>
</dbReference>
<name>A0A1D2JCT0_PARBR</name>
<dbReference type="Proteomes" id="UP000242814">
    <property type="component" value="Unassembled WGS sequence"/>
</dbReference>
<reference evidence="1 2" key="1">
    <citation type="submission" date="2016-06" db="EMBL/GenBank/DDBJ databases">
        <authorList>
            <person name="Kjaerup R.B."/>
            <person name="Dalgaard T.S."/>
            <person name="Juul-Madsen H.R."/>
        </authorList>
    </citation>
    <scope>NUCLEOTIDE SEQUENCE [LARGE SCALE GENOMIC DNA]</scope>
    <source>
        <strain evidence="1 2">Pb300</strain>
    </source>
</reference>
<proteinExistence type="predicted"/>
<organism evidence="1 2">
    <name type="scientific">Paracoccidioides brasiliensis</name>
    <dbReference type="NCBI Taxonomy" id="121759"/>
    <lineage>
        <taxon>Eukaryota</taxon>
        <taxon>Fungi</taxon>
        <taxon>Dikarya</taxon>
        <taxon>Ascomycota</taxon>
        <taxon>Pezizomycotina</taxon>
        <taxon>Eurotiomycetes</taxon>
        <taxon>Eurotiomycetidae</taxon>
        <taxon>Onygenales</taxon>
        <taxon>Ajellomycetaceae</taxon>
        <taxon>Paracoccidioides</taxon>
    </lineage>
</organism>
<dbReference type="SUPFAM" id="SSF82171">
    <property type="entry name" value="DPP6 N-terminal domain-like"/>
    <property type="match status" value="1"/>
</dbReference>
<comment type="caution">
    <text evidence="1">The sequence shown here is derived from an EMBL/GenBank/DDBJ whole genome shotgun (WGS) entry which is preliminary data.</text>
</comment>
<dbReference type="EMBL" id="LZYO01000183">
    <property type="protein sequence ID" value="ODH26543.1"/>
    <property type="molecule type" value="Genomic_DNA"/>
</dbReference>
<accession>A0A1D2JCT0</accession>
<dbReference type="AlphaFoldDB" id="A0A1D2JCT0"/>
<dbReference type="PANTHER" id="PTHR16220">
    <property type="entry name" value="WD REPEAT PROTEIN 8-RELATED"/>
    <property type="match status" value="1"/>
</dbReference>
<dbReference type="InterPro" id="IPR001680">
    <property type="entry name" value="WD40_rpt"/>
</dbReference>
<protein>
    <recommendedName>
        <fullName evidence="3">Anaphase-promoting complex subunit 4 WD40 domain-containing protein</fullName>
    </recommendedName>
</protein>
<dbReference type="VEuPathDB" id="FungiDB:PADG_06598"/>
<dbReference type="SMART" id="SM00320">
    <property type="entry name" value="WD40"/>
    <property type="match status" value="4"/>
</dbReference>
<dbReference type="GO" id="GO:1990810">
    <property type="term" value="P:microtubule anchoring at mitotic spindle pole body"/>
    <property type="evidence" value="ECO:0007669"/>
    <property type="project" value="TreeGrafter"/>
</dbReference>